<evidence type="ECO:0000256" key="1">
    <source>
        <dbReference type="SAM" id="MobiDB-lite"/>
    </source>
</evidence>
<reference evidence="3 4" key="1">
    <citation type="submission" date="2024-01" db="EMBL/GenBank/DDBJ databases">
        <title>Comparative genomics of Cryptococcus and Kwoniella reveals pathogenesis evolution and contrasting modes of karyotype evolution via chromosome fusion or intercentromeric recombination.</title>
        <authorList>
            <person name="Coelho M.A."/>
            <person name="David-Palma M."/>
            <person name="Shea T."/>
            <person name="Bowers K."/>
            <person name="McGinley-Smith S."/>
            <person name="Mohammad A.W."/>
            <person name="Gnirke A."/>
            <person name="Yurkov A.M."/>
            <person name="Nowrousian M."/>
            <person name="Sun S."/>
            <person name="Cuomo C.A."/>
            <person name="Heitman J."/>
        </authorList>
    </citation>
    <scope>NUCLEOTIDE SEQUENCE [LARGE SCALE GENOMIC DNA]</scope>
    <source>
        <strain evidence="3 4">CBS 6074</strain>
    </source>
</reference>
<name>A0AAX4JMH0_9TREE</name>
<protein>
    <submittedName>
        <fullName evidence="3">Uncharacterized protein</fullName>
    </submittedName>
</protein>
<keyword evidence="2" id="KW-0732">Signal</keyword>
<accession>A0AAX4JMH0</accession>
<dbReference type="GeneID" id="91092169"/>
<organism evidence="3 4">
    <name type="scientific">Kwoniella dendrophila CBS 6074</name>
    <dbReference type="NCBI Taxonomy" id="1295534"/>
    <lineage>
        <taxon>Eukaryota</taxon>
        <taxon>Fungi</taxon>
        <taxon>Dikarya</taxon>
        <taxon>Basidiomycota</taxon>
        <taxon>Agaricomycotina</taxon>
        <taxon>Tremellomycetes</taxon>
        <taxon>Tremellales</taxon>
        <taxon>Cryptococcaceae</taxon>
        <taxon>Kwoniella</taxon>
    </lineage>
</organism>
<feature type="compositionally biased region" description="Polar residues" evidence="1">
    <location>
        <begin position="101"/>
        <end position="111"/>
    </location>
</feature>
<feature type="region of interest" description="Disordered" evidence="1">
    <location>
        <begin position="35"/>
        <end position="55"/>
    </location>
</feature>
<dbReference type="EMBL" id="CP144099">
    <property type="protein sequence ID" value="WWC86620.1"/>
    <property type="molecule type" value="Genomic_DNA"/>
</dbReference>
<proteinExistence type="predicted"/>
<feature type="compositionally biased region" description="Low complexity" evidence="1">
    <location>
        <begin position="41"/>
        <end position="55"/>
    </location>
</feature>
<gene>
    <name evidence="3" type="ORF">L201_001497</name>
</gene>
<evidence type="ECO:0000313" key="4">
    <source>
        <dbReference type="Proteomes" id="UP001355207"/>
    </source>
</evidence>
<evidence type="ECO:0000256" key="2">
    <source>
        <dbReference type="SAM" id="SignalP"/>
    </source>
</evidence>
<keyword evidence="4" id="KW-1185">Reference proteome</keyword>
<dbReference type="AlphaFoldDB" id="A0AAX4JMH0"/>
<dbReference type="Proteomes" id="UP001355207">
    <property type="component" value="Chromosome 2"/>
</dbReference>
<feature type="region of interest" description="Disordered" evidence="1">
    <location>
        <begin position="88"/>
        <end position="126"/>
    </location>
</feature>
<feature type="signal peptide" evidence="2">
    <location>
        <begin position="1"/>
        <end position="26"/>
    </location>
</feature>
<evidence type="ECO:0000313" key="3">
    <source>
        <dbReference type="EMBL" id="WWC86620.1"/>
    </source>
</evidence>
<feature type="compositionally biased region" description="Low complexity" evidence="1">
    <location>
        <begin position="112"/>
        <end position="126"/>
    </location>
</feature>
<dbReference type="RefSeq" id="XP_066073383.1">
    <property type="nucleotide sequence ID" value="XM_066217286.1"/>
</dbReference>
<sequence>MVQRSPYLALSATLFQLALLSHTVKGNVIPSGFSLSDENGSSPQSTASPSYSSSSYSSPSPSVSPYCNCAPTPSISYVTVTSVVTANNANPSGDGSHYDNENSGNKNSTSCTDTTSAAQSTITSSPIIPTNTKTYSSAIPSSSSAGTSKNTGPLKWYNLYISQYMRVNWNDPAPDYLGPASGPIVWSIGFDDNYKQQEFDATLYESVATASGAKSTVTGTATETLHCTAKPIYSATEERTVTMTWDVPVATSTNGAAALICTPKSTSTA</sequence>
<feature type="chain" id="PRO_5043713463" evidence="2">
    <location>
        <begin position="27"/>
        <end position="269"/>
    </location>
</feature>